<comment type="caution">
    <text evidence="1">The sequence shown here is derived from an EMBL/GenBank/DDBJ whole genome shotgun (WGS) entry which is preliminary data.</text>
</comment>
<evidence type="ECO:0000313" key="1">
    <source>
        <dbReference type="EMBL" id="GGQ22883.1"/>
    </source>
</evidence>
<evidence type="ECO:0000313" key="2">
    <source>
        <dbReference type="Proteomes" id="UP000619118"/>
    </source>
</evidence>
<dbReference type="EMBL" id="BMQX01000016">
    <property type="protein sequence ID" value="GGQ22883.1"/>
    <property type="molecule type" value="Genomic_DNA"/>
</dbReference>
<proteinExistence type="predicted"/>
<name>A0ABQ2REG4_9GAMM</name>
<sequence>MCNKKLHQYDYCAAFLIVQPQRISLNLAYCKFIQRPEKDKGLFNLILTQVKYHIAHDKH</sequence>
<dbReference type="Proteomes" id="UP000619118">
    <property type="component" value="Unassembled WGS sequence"/>
</dbReference>
<accession>A0ABQ2REG4</accession>
<keyword evidence="2" id="KW-1185">Reference proteome</keyword>
<protein>
    <submittedName>
        <fullName evidence="1">Uncharacterized protein</fullName>
    </submittedName>
</protein>
<gene>
    <name evidence="1" type="ORF">GCM10009411_23670</name>
</gene>
<organism evidence="1 2">
    <name type="scientific">Shewanella litoralis</name>
    <dbReference type="NCBI Taxonomy" id="2282700"/>
    <lineage>
        <taxon>Bacteria</taxon>
        <taxon>Pseudomonadati</taxon>
        <taxon>Pseudomonadota</taxon>
        <taxon>Gammaproteobacteria</taxon>
        <taxon>Alteromonadales</taxon>
        <taxon>Shewanellaceae</taxon>
        <taxon>Shewanella</taxon>
    </lineage>
</organism>
<reference evidence="2" key="1">
    <citation type="journal article" date="2019" name="Int. J. Syst. Evol. Microbiol.">
        <title>The Global Catalogue of Microorganisms (GCM) 10K type strain sequencing project: providing services to taxonomists for standard genome sequencing and annotation.</title>
        <authorList>
            <consortium name="The Broad Institute Genomics Platform"/>
            <consortium name="The Broad Institute Genome Sequencing Center for Infectious Disease"/>
            <person name="Wu L."/>
            <person name="Ma J."/>
        </authorList>
    </citation>
    <scope>NUCLEOTIDE SEQUENCE [LARGE SCALE GENOMIC DNA]</scope>
    <source>
        <strain evidence="2">JCM 32306</strain>
    </source>
</reference>